<comment type="catalytic activity">
    <reaction evidence="10">
        <text>ATP + H2O = ADP + phosphate + H(+)</text>
        <dbReference type="Rhea" id="RHEA:13065"/>
        <dbReference type="ChEBI" id="CHEBI:15377"/>
        <dbReference type="ChEBI" id="CHEBI:15378"/>
        <dbReference type="ChEBI" id="CHEBI:30616"/>
        <dbReference type="ChEBI" id="CHEBI:43474"/>
        <dbReference type="ChEBI" id="CHEBI:456216"/>
    </reaction>
    <physiologicalReaction direction="left-to-right" evidence="10">
        <dbReference type="Rhea" id="RHEA:13066"/>
    </physiologicalReaction>
</comment>
<dbReference type="FunFam" id="3.40.50.300:FF:000109">
    <property type="entry name" value="Peroxisomal biogenesis factor 6"/>
    <property type="match status" value="1"/>
</dbReference>
<evidence type="ECO:0000256" key="8">
    <source>
        <dbReference type="ARBA" id="ARBA00034811"/>
    </source>
</evidence>
<comment type="caution">
    <text evidence="12">The sequence shown here is derived from an EMBL/GenBank/DDBJ whole genome shotgun (WGS) entry which is preliminary data.</text>
</comment>
<dbReference type="InterPro" id="IPR003593">
    <property type="entry name" value="AAA+_ATPase"/>
</dbReference>
<dbReference type="InterPro" id="IPR027417">
    <property type="entry name" value="P-loop_NTPase"/>
</dbReference>
<evidence type="ECO:0000313" key="13">
    <source>
        <dbReference type="Proteomes" id="UP000235965"/>
    </source>
</evidence>
<dbReference type="InParanoid" id="A0A2J7PH22"/>
<keyword evidence="5" id="KW-0378">Hydrolase</keyword>
<name>A0A2J7PH22_9NEOP</name>
<dbReference type="AlphaFoldDB" id="A0A2J7PH22"/>
<evidence type="ECO:0000259" key="11">
    <source>
        <dbReference type="SMART" id="SM00382"/>
    </source>
</evidence>
<reference evidence="12 13" key="1">
    <citation type="submission" date="2017-12" db="EMBL/GenBank/DDBJ databases">
        <title>Hemimetabolous genomes reveal molecular basis of termite eusociality.</title>
        <authorList>
            <person name="Harrison M.C."/>
            <person name="Jongepier E."/>
            <person name="Robertson H.M."/>
            <person name="Arning N."/>
            <person name="Bitard-Feildel T."/>
            <person name="Chao H."/>
            <person name="Childers C.P."/>
            <person name="Dinh H."/>
            <person name="Doddapaneni H."/>
            <person name="Dugan S."/>
            <person name="Gowin J."/>
            <person name="Greiner C."/>
            <person name="Han Y."/>
            <person name="Hu H."/>
            <person name="Hughes D.S.T."/>
            <person name="Huylmans A.-K."/>
            <person name="Kemena C."/>
            <person name="Kremer L.P.M."/>
            <person name="Lee S.L."/>
            <person name="Lopez-Ezquerra A."/>
            <person name="Mallet L."/>
            <person name="Monroy-Kuhn J.M."/>
            <person name="Moser A."/>
            <person name="Murali S.C."/>
            <person name="Muzny D.M."/>
            <person name="Otani S."/>
            <person name="Piulachs M.-D."/>
            <person name="Poelchau M."/>
            <person name="Qu J."/>
            <person name="Schaub F."/>
            <person name="Wada-Katsumata A."/>
            <person name="Worley K.C."/>
            <person name="Xie Q."/>
            <person name="Ylla G."/>
            <person name="Poulsen M."/>
            <person name="Gibbs R.A."/>
            <person name="Schal C."/>
            <person name="Richards S."/>
            <person name="Belles X."/>
            <person name="Korb J."/>
            <person name="Bornberg-Bauer E."/>
        </authorList>
    </citation>
    <scope>NUCLEOTIDE SEQUENCE [LARGE SCALE GENOMIC DNA]</scope>
    <source>
        <tissue evidence="12">Whole body</tissue>
    </source>
</reference>
<dbReference type="SMART" id="SM00382">
    <property type="entry name" value="AAA"/>
    <property type="match status" value="2"/>
</dbReference>
<keyword evidence="3" id="KW-0962">Peroxisome biogenesis</keyword>
<dbReference type="STRING" id="105785.A0A2J7PH22"/>
<dbReference type="InterPro" id="IPR047533">
    <property type="entry name" value="RecA-like_PEX6_r2"/>
</dbReference>
<dbReference type="Gene3D" id="3.40.50.300">
    <property type="entry name" value="P-loop containing nucleotide triphosphate hydrolases"/>
    <property type="match status" value="2"/>
</dbReference>
<keyword evidence="4" id="KW-0547">Nucleotide-binding</keyword>
<dbReference type="SUPFAM" id="SSF52540">
    <property type="entry name" value="P-loop containing nucleoside triphosphate hydrolases"/>
    <property type="match status" value="2"/>
</dbReference>
<dbReference type="Pfam" id="PF00004">
    <property type="entry name" value="AAA"/>
    <property type="match status" value="2"/>
</dbReference>
<feature type="domain" description="AAA+ ATPase" evidence="11">
    <location>
        <begin position="603"/>
        <end position="741"/>
    </location>
</feature>
<dbReference type="CDD" id="cd19481">
    <property type="entry name" value="RecA-like_protease"/>
    <property type="match status" value="1"/>
</dbReference>
<keyword evidence="7" id="KW-0472">Membrane</keyword>
<dbReference type="OrthoDB" id="2187at2759"/>
<dbReference type="InterPro" id="IPR003960">
    <property type="entry name" value="ATPase_AAA_CS"/>
</dbReference>
<dbReference type="CDD" id="cd19527">
    <property type="entry name" value="RecA-like_PEX6_r2"/>
    <property type="match status" value="1"/>
</dbReference>
<dbReference type="GO" id="GO:0005524">
    <property type="term" value="F:ATP binding"/>
    <property type="evidence" value="ECO:0007669"/>
    <property type="project" value="UniProtKB-KW"/>
</dbReference>
<dbReference type="Gene3D" id="1.10.8.60">
    <property type="match status" value="2"/>
</dbReference>
<evidence type="ECO:0000256" key="10">
    <source>
        <dbReference type="ARBA" id="ARBA00048778"/>
    </source>
</evidence>
<dbReference type="InterPro" id="IPR003959">
    <property type="entry name" value="ATPase_AAA_core"/>
</dbReference>
<evidence type="ECO:0000256" key="3">
    <source>
        <dbReference type="ARBA" id="ARBA00022593"/>
    </source>
</evidence>
<dbReference type="GO" id="GO:0005778">
    <property type="term" value="C:peroxisomal membrane"/>
    <property type="evidence" value="ECO:0007669"/>
    <property type="project" value="TreeGrafter"/>
</dbReference>
<dbReference type="PROSITE" id="PS00674">
    <property type="entry name" value="AAA"/>
    <property type="match status" value="1"/>
</dbReference>
<dbReference type="GO" id="GO:0005829">
    <property type="term" value="C:cytosol"/>
    <property type="evidence" value="ECO:0007669"/>
    <property type="project" value="TreeGrafter"/>
</dbReference>
<protein>
    <recommendedName>
        <fullName evidence="8">Peroxisomal ATPase PEX6</fullName>
    </recommendedName>
    <alternativeName>
        <fullName evidence="9">Peroxin-6</fullName>
    </alternativeName>
</protein>
<feature type="domain" description="AAA+ ATPase" evidence="11">
    <location>
        <begin position="335"/>
        <end position="473"/>
    </location>
</feature>
<dbReference type="PANTHER" id="PTHR23077">
    <property type="entry name" value="AAA-FAMILY ATPASE"/>
    <property type="match status" value="1"/>
</dbReference>
<evidence type="ECO:0000256" key="2">
    <source>
        <dbReference type="ARBA" id="ARBA00006914"/>
    </source>
</evidence>
<dbReference type="PANTHER" id="PTHR23077:SF9">
    <property type="entry name" value="PEROXISOMAL ATPASE PEX6"/>
    <property type="match status" value="1"/>
</dbReference>
<proteinExistence type="inferred from homology"/>
<dbReference type="Proteomes" id="UP000235965">
    <property type="component" value="Unassembled WGS sequence"/>
</dbReference>
<accession>A0A2J7PH22</accession>
<comment type="subcellular location">
    <subcellularLocation>
        <location evidence="1">Membrane</location>
    </subcellularLocation>
</comment>
<dbReference type="GO" id="GO:0016887">
    <property type="term" value="F:ATP hydrolysis activity"/>
    <property type="evidence" value="ECO:0007669"/>
    <property type="project" value="InterPro"/>
</dbReference>
<dbReference type="InterPro" id="IPR050168">
    <property type="entry name" value="AAA_ATPase_domain"/>
</dbReference>
<evidence type="ECO:0000256" key="5">
    <source>
        <dbReference type="ARBA" id="ARBA00022801"/>
    </source>
</evidence>
<keyword evidence="13" id="KW-1185">Reference proteome</keyword>
<dbReference type="EMBL" id="NEVH01025150">
    <property type="protein sequence ID" value="PNF15633.1"/>
    <property type="molecule type" value="Genomic_DNA"/>
</dbReference>
<dbReference type="FunCoup" id="A0A2J7PH22">
    <property type="interactions" value="740"/>
</dbReference>
<organism evidence="12 13">
    <name type="scientific">Cryptotermes secundus</name>
    <dbReference type="NCBI Taxonomy" id="105785"/>
    <lineage>
        <taxon>Eukaryota</taxon>
        <taxon>Metazoa</taxon>
        <taxon>Ecdysozoa</taxon>
        <taxon>Arthropoda</taxon>
        <taxon>Hexapoda</taxon>
        <taxon>Insecta</taxon>
        <taxon>Pterygota</taxon>
        <taxon>Neoptera</taxon>
        <taxon>Polyneoptera</taxon>
        <taxon>Dictyoptera</taxon>
        <taxon>Blattodea</taxon>
        <taxon>Blattoidea</taxon>
        <taxon>Termitoidae</taxon>
        <taxon>Kalotermitidae</taxon>
        <taxon>Cryptotermitinae</taxon>
        <taxon>Cryptotermes</taxon>
    </lineage>
</organism>
<evidence type="ECO:0000256" key="6">
    <source>
        <dbReference type="ARBA" id="ARBA00022840"/>
    </source>
</evidence>
<gene>
    <name evidence="12" type="ORF">B7P43_G15602</name>
</gene>
<sequence>MLWFHSGSLNMNCNYINQIEMRDMNTPLGILQFTVTILLSRYKSSLFPLLATFYAAKQRRQKTKLKLELRCVPEDAFLCHILMDTKSTVSGNVNASILVSFNTLQSLGVCSCSWLKLYKFSEKSVVSNASHSYLVHVIAVADIEDSVAVVTNVLHYNITQALLLVNDIIQVEKLDGHELFVPNMATMARVGLFEPICDIKTVLDTVLSCYFQHPHYLRKGDVFCIDIVKCAPAVTYLNGKLKTLYFKVLDVEGPCYGHTTHQDLKHGYYVVKGFTSLVQGSNQQGYVPRSDVTFMKGNNLTSPLLSTCPFGLDEYRDELLACIQPFVLRLNSFQLKPLFLLSGPRGVGKGDVIRNVAERLGLNLFIVNSSELQGGSAGYTEGKLKHVFTKARKVAPCIILLGNIEVLCRDKDGTEDTRAVSSFVSEVEKLFQETKTFPVILVATCNSKNGCASAVFPTLARLFLHVIHMQSPDELQRTAMLQWISQKCGVSVNADLSHVAAQTSGFIYADLAALVSHAVRNNFKRMKVTSCDEQNSPDVALSNADFEEALDIMHAAYSEAIDAPKIPKVSWNDVGGLSDLKEEIMQTIMLPLQHPGLLATGLKRSGILLFGPPGTGKTLLAKAVATECSLNFLSVKGPELLNMYVGQSEENVREVFSRARAASPCIIFFDELDSLAPNRGKTGDSGGVMDRVVSQLLAEMDGLQETSHLFVIGATNRPDLIDPALLRPGRFDKLLYVGISEDKESQLSIMVALTRRFQLRSDVNLKDVVSLLPDKVTGADLYSVCSHAWAIALRTEIHNLMHGGSSMPSAVEVGVEDFREAIINLTPSISEEDLAYFQKIRDKL</sequence>
<keyword evidence="6" id="KW-0067">ATP-binding</keyword>
<evidence type="ECO:0000256" key="1">
    <source>
        <dbReference type="ARBA" id="ARBA00004370"/>
    </source>
</evidence>
<comment type="similarity">
    <text evidence="2">Belongs to the AAA ATPase family.</text>
</comment>
<evidence type="ECO:0000256" key="4">
    <source>
        <dbReference type="ARBA" id="ARBA00022741"/>
    </source>
</evidence>
<evidence type="ECO:0000256" key="9">
    <source>
        <dbReference type="ARBA" id="ARBA00034920"/>
    </source>
</evidence>
<evidence type="ECO:0000313" key="12">
    <source>
        <dbReference type="EMBL" id="PNF15633.1"/>
    </source>
</evidence>
<dbReference type="GO" id="GO:0016558">
    <property type="term" value="P:protein import into peroxisome matrix"/>
    <property type="evidence" value="ECO:0007669"/>
    <property type="project" value="TreeGrafter"/>
</dbReference>
<evidence type="ECO:0000256" key="7">
    <source>
        <dbReference type="ARBA" id="ARBA00023136"/>
    </source>
</evidence>